<feature type="domain" description="HTH tetR-type" evidence="3">
    <location>
        <begin position="8"/>
        <end position="68"/>
    </location>
</feature>
<gene>
    <name evidence="4" type="ORF">SAMN05444141_108170</name>
</gene>
<accession>A0A1I7DD19</accession>
<evidence type="ECO:0000256" key="2">
    <source>
        <dbReference type="PROSITE-ProRule" id="PRU00335"/>
    </source>
</evidence>
<evidence type="ECO:0000256" key="1">
    <source>
        <dbReference type="ARBA" id="ARBA00023125"/>
    </source>
</evidence>
<proteinExistence type="predicted"/>
<dbReference type="EMBL" id="FPBD01000008">
    <property type="protein sequence ID" value="SFU09612.1"/>
    <property type="molecule type" value="Genomic_DNA"/>
</dbReference>
<evidence type="ECO:0000259" key="3">
    <source>
        <dbReference type="PROSITE" id="PS50977"/>
    </source>
</evidence>
<dbReference type="SUPFAM" id="SSF46689">
    <property type="entry name" value="Homeodomain-like"/>
    <property type="match status" value="1"/>
</dbReference>
<feature type="DNA-binding region" description="H-T-H motif" evidence="2">
    <location>
        <begin position="31"/>
        <end position="50"/>
    </location>
</feature>
<dbReference type="Proteomes" id="UP000183371">
    <property type="component" value="Unassembled WGS sequence"/>
</dbReference>
<evidence type="ECO:0000313" key="5">
    <source>
        <dbReference type="Proteomes" id="UP000183371"/>
    </source>
</evidence>
<dbReference type="InterPro" id="IPR009057">
    <property type="entry name" value="Homeodomain-like_sf"/>
</dbReference>
<protein>
    <submittedName>
        <fullName evidence="4">Transcriptional regulator, TetR family</fullName>
    </submittedName>
</protein>
<dbReference type="Gene3D" id="1.10.357.10">
    <property type="entry name" value="Tetracycline Repressor, domain 2"/>
    <property type="match status" value="1"/>
</dbReference>
<evidence type="ECO:0000313" key="4">
    <source>
        <dbReference type="EMBL" id="SFU09612.1"/>
    </source>
</evidence>
<dbReference type="InterPro" id="IPR001647">
    <property type="entry name" value="HTH_TetR"/>
</dbReference>
<dbReference type="RefSeq" id="WP_208609192.1">
    <property type="nucleotide sequence ID" value="NZ_FPBD01000008.1"/>
</dbReference>
<dbReference type="PROSITE" id="PS50977">
    <property type="entry name" value="HTH_TETR_2"/>
    <property type="match status" value="1"/>
</dbReference>
<name>A0A1I7DD19_9HYPH</name>
<keyword evidence="1 2" id="KW-0238">DNA-binding</keyword>
<keyword evidence="5" id="KW-1185">Reference proteome</keyword>
<sequence>MGRKSLKVENTNRILDAFEQCIEAYGLRGATLEVVAKQAEMDRRMVLHYVGKREALVAALVERIVARFEENALDFLRDQQSEDLQSVLLEYLFSSEFNTHPSTRLVAALLPEALHDDQIRPAVKSIYDAFHQSVAGFLREIAPQADESRLEHTAFQIMSLSFGGGWMTNIGFQPALTEANKALAKTLLADLAAS</sequence>
<organism evidence="4 5">
    <name type="scientific">Pseudovibrio denitrificans</name>
    <dbReference type="NCBI Taxonomy" id="258256"/>
    <lineage>
        <taxon>Bacteria</taxon>
        <taxon>Pseudomonadati</taxon>
        <taxon>Pseudomonadota</taxon>
        <taxon>Alphaproteobacteria</taxon>
        <taxon>Hyphomicrobiales</taxon>
        <taxon>Stappiaceae</taxon>
        <taxon>Pseudovibrio</taxon>
    </lineage>
</organism>
<dbReference type="AlphaFoldDB" id="A0A1I7DD19"/>
<dbReference type="GO" id="GO:0003677">
    <property type="term" value="F:DNA binding"/>
    <property type="evidence" value="ECO:0007669"/>
    <property type="project" value="UniProtKB-UniRule"/>
</dbReference>
<reference evidence="5" key="1">
    <citation type="submission" date="2016-10" db="EMBL/GenBank/DDBJ databases">
        <authorList>
            <person name="Varghese N."/>
            <person name="Submissions S."/>
        </authorList>
    </citation>
    <scope>NUCLEOTIDE SEQUENCE [LARGE SCALE GENOMIC DNA]</scope>
    <source>
        <strain evidence="5">DSM 17465</strain>
    </source>
</reference>